<reference evidence="2 3" key="1">
    <citation type="journal article" date="2011" name="PLoS ONE">
        <title>The complete genome sequence of Thermoproteus tenax: a physiologically versatile member of the Crenarchaeota.</title>
        <authorList>
            <person name="Siebers B."/>
            <person name="Zaparty M."/>
            <person name="Raddatz G."/>
            <person name="Tjaden B."/>
            <person name="Albers S.V."/>
            <person name="Bell S.D."/>
            <person name="Blombach F."/>
            <person name="Kletzin A."/>
            <person name="Kyrpides N."/>
            <person name="Lanz C."/>
            <person name="Plagens A."/>
            <person name="Rampp M."/>
            <person name="Rosinus A."/>
            <person name="von Jan M."/>
            <person name="Makarova K.S."/>
            <person name="Klenk H.P."/>
            <person name="Schuster S.C."/>
            <person name="Hensel R."/>
        </authorList>
    </citation>
    <scope>NUCLEOTIDE SEQUENCE [LARGE SCALE GENOMIC DNA]</scope>
    <source>
        <strain evidence="3">ATCC 35583 / DSM 2078 / JCM 9277 / NBRC 100435 / Kra 1</strain>
    </source>
</reference>
<dbReference type="PATRIC" id="fig|768679.9.peg.2039"/>
<keyword evidence="2" id="KW-0012">Acyltransferase</keyword>
<name>G4RM33_THETK</name>
<feature type="domain" description="N-acetyltransferase" evidence="1">
    <location>
        <begin position="1"/>
        <end position="137"/>
    </location>
</feature>
<dbReference type="PROSITE" id="PS51186">
    <property type="entry name" value="GNAT"/>
    <property type="match status" value="1"/>
</dbReference>
<dbReference type="Pfam" id="PF00583">
    <property type="entry name" value="Acetyltransf_1"/>
    <property type="match status" value="1"/>
</dbReference>
<dbReference type="InterPro" id="IPR000182">
    <property type="entry name" value="GNAT_dom"/>
</dbReference>
<dbReference type="STRING" id="768679.TTX_2014"/>
<dbReference type="SUPFAM" id="SSF55729">
    <property type="entry name" value="Acyl-CoA N-acyltransferases (Nat)"/>
    <property type="match status" value="1"/>
</dbReference>
<dbReference type="InterPro" id="IPR016181">
    <property type="entry name" value="Acyl_CoA_acyltransferase"/>
</dbReference>
<evidence type="ECO:0000313" key="3">
    <source>
        <dbReference type="Proteomes" id="UP000002654"/>
    </source>
</evidence>
<dbReference type="HOGENOM" id="CLU_1340792_0_0_2"/>
<dbReference type="CDD" id="cd04301">
    <property type="entry name" value="NAT_SF"/>
    <property type="match status" value="1"/>
</dbReference>
<protein>
    <submittedName>
        <fullName evidence="2">Sortase related acyltransferases</fullName>
    </submittedName>
</protein>
<sequence length="178" mass="20141">MRFGRDLIELALGILRREYSRGIEYASAVVQDGLGDVAVVFVGETPAGTEVFYALELQPRVCVHYYIAVLREYRGRGLGKLLVRSVEGRCRAQAYLATTTSDNVGARRLFASLGYTEYSWEELDVSARNLLLRATCGYDDDLVLIKGIAPSALRDVRNVSAKFNERECYYVWLRLRRS</sequence>
<evidence type="ECO:0000259" key="1">
    <source>
        <dbReference type="PROSITE" id="PS51186"/>
    </source>
</evidence>
<dbReference type="Proteomes" id="UP000002654">
    <property type="component" value="Chromosome"/>
</dbReference>
<dbReference type="EMBL" id="FN869859">
    <property type="protein sequence ID" value="CCC82628.1"/>
    <property type="molecule type" value="Genomic_DNA"/>
</dbReference>
<accession>G4RM33</accession>
<proteinExistence type="predicted"/>
<dbReference type="GO" id="GO:0016747">
    <property type="term" value="F:acyltransferase activity, transferring groups other than amino-acyl groups"/>
    <property type="evidence" value="ECO:0007669"/>
    <property type="project" value="InterPro"/>
</dbReference>
<keyword evidence="3" id="KW-1185">Reference proteome</keyword>
<keyword evidence="2" id="KW-0808">Transferase</keyword>
<evidence type="ECO:0000313" key="2">
    <source>
        <dbReference type="EMBL" id="CCC82628.1"/>
    </source>
</evidence>
<dbReference type="KEGG" id="ttn:TTX_2014"/>
<dbReference type="eggNOG" id="arCOG00836">
    <property type="taxonomic scope" value="Archaea"/>
</dbReference>
<dbReference type="PaxDb" id="768679-TTX_2014"/>
<dbReference type="AlphaFoldDB" id="G4RM33"/>
<organism evidence="2 3">
    <name type="scientific">Thermoproteus tenax (strain ATCC 35583 / DSM 2078 / JCM 9277 / NBRC 100435 / Kra 1)</name>
    <dbReference type="NCBI Taxonomy" id="768679"/>
    <lineage>
        <taxon>Archaea</taxon>
        <taxon>Thermoproteota</taxon>
        <taxon>Thermoprotei</taxon>
        <taxon>Thermoproteales</taxon>
        <taxon>Thermoproteaceae</taxon>
        <taxon>Thermoproteus</taxon>
    </lineage>
</organism>
<gene>
    <name evidence="2" type="ordered locus">TTX_2014</name>
</gene>
<dbReference type="Gene3D" id="3.40.630.30">
    <property type="match status" value="1"/>
</dbReference>